<dbReference type="EMBL" id="AHIH01000003">
    <property type="protein sequence ID" value="EHN71110.1"/>
    <property type="molecule type" value="Genomic_DNA"/>
</dbReference>
<dbReference type="Proteomes" id="UP000004521">
    <property type="component" value="Chromosome I"/>
</dbReference>
<name>A0AAV3EW81_ALIFS</name>
<accession>A0AAV3EW81</accession>
<sequence length="1033" mass="117449">MACVNQNSVQGQIITKIKKEVFVSGQDGNRGYLVQSIIGLLESLKGTGWSKVTIEADHISDKVDVAWHGKDRVKVSQVKSSINQISKANALKWANELEESCQADEYTLILIGPCSSSVARMEKHNNVVIPCPKSLDIKGLLAQACHLLSAFLEENKISVPSFLHREAIANALVTKLSTFASDGTSLSRNEFVKLLLDWSNSISPTTNYMWEQVDFSKQRGIENAIAGKRLGPSDVVHCPELSICSDIKVELDRSHLYWITGKQGCGKSITAWQVAKKLYDEGYVVWRPDYSSNPAELLKSLANALPTVLVIDDAQQYPQEFIERLSEKSSPTLKIIFSSTFIEFHIPSPALISPSLANEEIKAALLHRKKEVQPIVQQFDEEISDSYMGTSLERRLEQCSQQSSPWEFFWILRGGWRTARKEFESIQQIPNANYLLSVIAATQISSCDAGSSRVNLEKYSALDRVTSEQFDRAISRLSSLGLVSISDDIFRTKHISYANRVITECFSQKNYSYWPSYIKMTLSILLDDSTTLKGIYWLLSAIDLTDATRFDNKRYWHSMLKPLKTRCKREWKKSEWAIGCYYYLMRFFGISNEKLINDEEILLEWFSAGFGSKAIFSKNIANELINLGNNEKSSVSSIQVKSLFEKVDYNKVVQLANKMSVDEFYSFGELVNRLSFFQPNWTEQFIAGFDWGRSSALILNAGTEHQYSVDKLIESVFVLANIGRDPVDYRFVTDSISFIIKCYEHDPINSVNALDGIFWRCLGFGPHFLRGGKDPSFQQLTIAKDIISKLSPALMAKAMNQLVSRDLENLARSLSIIKEVDESFLERVVIYLNQDEFNKAIYSDWKNQSNELQHLISFFCVDNSREPARSWISLNKDIMEGALQPIFIGIAPEVAVGFFKEDKQLRLFNKQNRWPEMVFALATLAEHDVNNTIEIVNEYMDDIEDTLYELSLDSPKLILSFFRILHSLSIDLYSSLISRINLKDPRALKTIKQLTERQDKERKNYLKLARLAMGLGGRTAILGHELNDQLRKS</sequence>
<proteinExistence type="predicted"/>
<comment type="caution">
    <text evidence="1">The sequence shown here is derived from an EMBL/GenBank/DDBJ whole genome shotgun (WGS) entry which is preliminary data.</text>
</comment>
<protein>
    <recommendedName>
        <fullName evidence="3">ATP-binding protein</fullName>
    </recommendedName>
</protein>
<dbReference type="SUPFAM" id="SSF52540">
    <property type="entry name" value="P-loop containing nucleoside triphosphate hydrolases"/>
    <property type="match status" value="1"/>
</dbReference>
<organism evidence="1 2">
    <name type="scientific">Aliivibrio fischeri SR5</name>
    <dbReference type="NCBI Taxonomy" id="1088719"/>
    <lineage>
        <taxon>Bacteria</taxon>
        <taxon>Pseudomonadati</taxon>
        <taxon>Pseudomonadota</taxon>
        <taxon>Gammaproteobacteria</taxon>
        <taxon>Vibrionales</taxon>
        <taxon>Vibrionaceae</taxon>
        <taxon>Aliivibrio</taxon>
    </lineage>
</organism>
<evidence type="ECO:0008006" key="3">
    <source>
        <dbReference type="Google" id="ProtNLM"/>
    </source>
</evidence>
<gene>
    <name evidence="1" type="ORF">VFSR5_0898</name>
</gene>
<reference evidence="1 2" key="1">
    <citation type="journal article" date="2012" name="J. Bacteriol.">
        <title>Draft Genome Sequence of Vibrio fischeri SR5, a Strain Isolated from the Light Organ of the Mediterranean Squid Sepiola robusta.</title>
        <authorList>
            <person name="Gyllborg M.C."/>
            <person name="Sahl J.W."/>
            <person name="Cronin D.C.III."/>
            <person name="Rasko D.A."/>
            <person name="Mandel M.J."/>
        </authorList>
    </citation>
    <scope>NUCLEOTIDE SEQUENCE [LARGE SCALE GENOMIC DNA]</scope>
    <source>
        <strain evidence="1 2">SR5</strain>
    </source>
</reference>
<dbReference type="AlphaFoldDB" id="A0AAV3EW81"/>
<evidence type="ECO:0000313" key="1">
    <source>
        <dbReference type="EMBL" id="EHN71110.1"/>
    </source>
</evidence>
<evidence type="ECO:0000313" key="2">
    <source>
        <dbReference type="Proteomes" id="UP000004521"/>
    </source>
</evidence>
<dbReference type="InterPro" id="IPR027417">
    <property type="entry name" value="P-loop_NTPase"/>
</dbReference>